<gene>
    <name evidence="4" type="ORF">Sspor_18430</name>
</gene>
<dbReference type="Pfam" id="PF00293">
    <property type="entry name" value="NUDIX"/>
    <property type="match status" value="1"/>
</dbReference>
<keyword evidence="5" id="KW-1185">Reference proteome</keyword>
<dbReference type="InterPro" id="IPR015797">
    <property type="entry name" value="NUDIX_hydrolase-like_dom_sf"/>
</dbReference>
<evidence type="ECO:0000256" key="2">
    <source>
        <dbReference type="ARBA" id="ARBA00022801"/>
    </source>
</evidence>
<proteinExistence type="inferred from homology"/>
<evidence type="ECO:0000313" key="5">
    <source>
        <dbReference type="Proteomes" id="UP000608522"/>
    </source>
</evidence>
<keyword evidence="2" id="KW-0378">Hydrolase</keyword>
<dbReference type="RefSeq" id="WP_202198502.1">
    <property type="nucleotide sequence ID" value="NZ_BAAATO010000006.1"/>
</dbReference>
<dbReference type="PROSITE" id="PS51462">
    <property type="entry name" value="NUDIX"/>
    <property type="match status" value="1"/>
</dbReference>
<sequence>MTWLPPEEYVKTIANATSGASFYFTDTVGRPVQLRSVHKVENWQWPGGHMDHGETPWECAVRECREETGIVFEGEKRLLAVCFYGRGSGGPLNKFEVIFDGGQLTDEQISGFVLDPEEHSEVQVHTVEEWEEIMLPVNFARLKAVDNARRTGTVGYVER</sequence>
<feature type="domain" description="Nudix hydrolase" evidence="3">
    <location>
        <begin position="15"/>
        <end position="149"/>
    </location>
</feature>
<evidence type="ECO:0000259" key="3">
    <source>
        <dbReference type="PROSITE" id="PS51462"/>
    </source>
</evidence>
<dbReference type="PRINTS" id="PR00502">
    <property type="entry name" value="NUDIXFAMILY"/>
</dbReference>
<dbReference type="SUPFAM" id="SSF55811">
    <property type="entry name" value="Nudix"/>
    <property type="match status" value="1"/>
</dbReference>
<accession>A0ABQ3T7C9</accession>
<dbReference type="EMBL" id="BNED01000005">
    <property type="protein sequence ID" value="GHI76282.1"/>
    <property type="molecule type" value="Genomic_DNA"/>
</dbReference>
<reference evidence="5" key="1">
    <citation type="submission" date="2023-07" db="EMBL/GenBank/DDBJ databases">
        <title>Whole genome shotgun sequence of Streptomyces spororaveus NBRC 15456.</title>
        <authorList>
            <person name="Komaki H."/>
            <person name="Tamura T."/>
        </authorList>
    </citation>
    <scope>NUCLEOTIDE SEQUENCE [LARGE SCALE GENOMIC DNA]</scope>
    <source>
        <strain evidence="5">NBRC 15456</strain>
    </source>
</reference>
<comment type="similarity">
    <text evidence="1">Belongs to the Nudix hydrolase family.</text>
</comment>
<comment type="caution">
    <text evidence="4">The sequence shown here is derived from an EMBL/GenBank/DDBJ whole genome shotgun (WGS) entry which is preliminary data.</text>
</comment>
<dbReference type="Proteomes" id="UP000608522">
    <property type="component" value="Unassembled WGS sequence"/>
</dbReference>
<evidence type="ECO:0000256" key="1">
    <source>
        <dbReference type="ARBA" id="ARBA00005582"/>
    </source>
</evidence>
<protein>
    <recommendedName>
        <fullName evidence="3">Nudix hydrolase domain-containing protein</fullName>
    </recommendedName>
</protein>
<dbReference type="PANTHER" id="PTHR43736">
    <property type="entry name" value="ADP-RIBOSE PYROPHOSPHATASE"/>
    <property type="match status" value="1"/>
</dbReference>
<dbReference type="InterPro" id="IPR000086">
    <property type="entry name" value="NUDIX_hydrolase_dom"/>
</dbReference>
<dbReference type="InterPro" id="IPR020476">
    <property type="entry name" value="Nudix_hydrolase"/>
</dbReference>
<name>A0ABQ3T7C9_9ACTN</name>
<organism evidence="4 5">
    <name type="scientific">Streptomyces spororaveus</name>
    <dbReference type="NCBI Taxonomy" id="284039"/>
    <lineage>
        <taxon>Bacteria</taxon>
        <taxon>Bacillati</taxon>
        <taxon>Actinomycetota</taxon>
        <taxon>Actinomycetes</taxon>
        <taxon>Kitasatosporales</taxon>
        <taxon>Streptomycetaceae</taxon>
        <taxon>Streptomyces</taxon>
    </lineage>
</organism>
<dbReference type="Gene3D" id="3.90.79.10">
    <property type="entry name" value="Nucleoside Triphosphate Pyrophosphohydrolase"/>
    <property type="match status" value="1"/>
</dbReference>
<dbReference type="PANTHER" id="PTHR43736:SF1">
    <property type="entry name" value="DIHYDRONEOPTERIN TRIPHOSPHATE DIPHOSPHATASE"/>
    <property type="match status" value="1"/>
</dbReference>
<evidence type="ECO:0000313" key="4">
    <source>
        <dbReference type="EMBL" id="GHI76282.1"/>
    </source>
</evidence>